<evidence type="ECO:0000256" key="5">
    <source>
        <dbReference type="ARBA" id="ARBA00022989"/>
    </source>
</evidence>
<evidence type="ECO:0000256" key="8">
    <source>
        <dbReference type="ARBA" id="ARBA00023136"/>
    </source>
</evidence>
<evidence type="ECO:0000256" key="6">
    <source>
        <dbReference type="ARBA" id="ARBA00023053"/>
    </source>
</evidence>
<comment type="subcellular location">
    <subcellularLocation>
        <location evidence="1">Cell membrane</location>
        <topology evidence="1">Multi-pass membrane protein</topology>
    </subcellularLocation>
</comment>
<keyword evidence="2" id="KW-0813">Transport</keyword>
<evidence type="ECO:0000256" key="2">
    <source>
        <dbReference type="ARBA" id="ARBA00022448"/>
    </source>
</evidence>
<dbReference type="GO" id="GO:0098719">
    <property type="term" value="P:sodium ion import across plasma membrane"/>
    <property type="evidence" value="ECO:0007669"/>
    <property type="project" value="TreeGrafter"/>
</dbReference>
<dbReference type="Gene3D" id="6.10.140.1330">
    <property type="match status" value="1"/>
</dbReference>
<evidence type="ECO:0000256" key="11">
    <source>
        <dbReference type="SAM" id="Phobius"/>
    </source>
</evidence>
<evidence type="ECO:0000256" key="7">
    <source>
        <dbReference type="ARBA" id="ARBA00023065"/>
    </source>
</evidence>
<evidence type="ECO:0000256" key="1">
    <source>
        <dbReference type="ARBA" id="ARBA00004651"/>
    </source>
</evidence>
<feature type="transmembrane region" description="Helical" evidence="11">
    <location>
        <begin position="303"/>
        <end position="330"/>
    </location>
</feature>
<proteinExistence type="predicted"/>
<evidence type="ECO:0000256" key="10">
    <source>
        <dbReference type="SAM" id="MobiDB-lite"/>
    </source>
</evidence>
<keyword evidence="5 11" id="KW-1133">Transmembrane helix</keyword>
<feature type="domain" description="Cation/H+ exchanger transmembrane" evidence="12">
    <location>
        <begin position="12"/>
        <end position="333"/>
    </location>
</feature>
<feature type="transmembrane region" description="Helical" evidence="11">
    <location>
        <begin position="27"/>
        <end position="45"/>
    </location>
</feature>
<feature type="region of interest" description="Disordered" evidence="10">
    <location>
        <begin position="529"/>
        <end position="557"/>
    </location>
</feature>
<keyword evidence="9" id="KW-0739">Sodium transport</keyword>
<reference evidence="13 14" key="1">
    <citation type="submission" date="2017-12" db="EMBL/GenBank/DDBJ databases">
        <title>Phylogenetic diversity of female urinary microbiome.</title>
        <authorList>
            <person name="Thomas-White K."/>
            <person name="Wolfe A.J."/>
        </authorList>
    </citation>
    <scope>NUCLEOTIDE SEQUENCE [LARGE SCALE GENOMIC DNA]</scope>
    <source>
        <strain evidence="13 14">UMB0250</strain>
    </source>
</reference>
<dbReference type="GO" id="GO:0015386">
    <property type="term" value="F:potassium:proton antiporter activity"/>
    <property type="evidence" value="ECO:0007669"/>
    <property type="project" value="TreeGrafter"/>
</dbReference>
<feature type="transmembrane region" description="Helical" evidence="11">
    <location>
        <begin position="181"/>
        <end position="201"/>
    </location>
</feature>
<organism evidence="13 14">
    <name type="scientific">Schaalia turicensis</name>
    <dbReference type="NCBI Taxonomy" id="131111"/>
    <lineage>
        <taxon>Bacteria</taxon>
        <taxon>Bacillati</taxon>
        <taxon>Actinomycetota</taxon>
        <taxon>Actinomycetes</taxon>
        <taxon>Actinomycetales</taxon>
        <taxon>Actinomycetaceae</taxon>
        <taxon>Schaalia</taxon>
    </lineage>
</organism>
<evidence type="ECO:0000256" key="3">
    <source>
        <dbReference type="ARBA" id="ARBA00022475"/>
    </source>
</evidence>
<feature type="transmembrane region" description="Helical" evidence="11">
    <location>
        <begin position="443"/>
        <end position="467"/>
    </location>
</feature>
<feature type="transmembrane region" description="Helical" evidence="11">
    <location>
        <begin position="111"/>
        <end position="129"/>
    </location>
</feature>
<evidence type="ECO:0000313" key="14">
    <source>
        <dbReference type="Proteomes" id="UP000234545"/>
    </source>
</evidence>
<dbReference type="PANTHER" id="PTHR10110:SF86">
    <property type="entry name" value="SODIUM_HYDROGEN EXCHANGER 7"/>
    <property type="match status" value="1"/>
</dbReference>
<accession>A0A2I1I5S9</accession>
<dbReference type="Pfam" id="PF00999">
    <property type="entry name" value="Na_H_Exchanger"/>
    <property type="match status" value="1"/>
</dbReference>
<gene>
    <name evidence="13" type="ORF">CYJ25_04480</name>
</gene>
<evidence type="ECO:0000256" key="9">
    <source>
        <dbReference type="ARBA" id="ARBA00023201"/>
    </source>
</evidence>
<evidence type="ECO:0000259" key="12">
    <source>
        <dbReference type="Pfam" id="PF00999"/>
    </source>
</evidence>
<protein>
    <submittedName>
        <fullName evidence="13">Transporter</fullName>
    </submittedName>
</protein>
<sequence length="613" mass="66297">MNILLVAVVALITIAFAAQVSQKVGVASPLILLALGIAIGFLPWVDPIELEPDLILEVIVPPLLFAAAVSMPIMDFRRELRLVAALAIGLVIISALVIGFVLSWLIPAISLPWAIALGAVLSPTDAVAVSIAKKQGVAPRIITILEGEGLFNDATALVLLSSATSAALLVDADALNPANLLSDFVIALLIAVAVGWVVGEVGIRVRSKIKQPAADTVFSFAMPFIASIPAEHLGGSGLVAAVVAGLIVSYNRNVRMPALNRRFSEQNWHTVELVLEGFVFLIIGIQAFGIFEKVEEGQIGLGYALLLALLLGLITVVVRTLFLAPLLAFLNHRQTHTRARMERDEERLRLHEERLAHACDVDPELLEARNMSPDQWNVAVERWHRKVERGWRQHRRRGNDLEYFNAQPLGVREGSILVWAGMRGAVTLAAAQTLPFATPMRNVLLLIALVVAGGSLVLQGLTLPWVIRLVKPQMAADAVNEQEREHLLHVMHSSLKESALAEALHSSAFKTPMPFGGVIGATSIQASVTDGASETAPTGETDGRDLVPASSNSEMMPEQRALTIEQIRVLALEAIREQRQALLEARNEGVFSSDALETAMKRLDQEEIMLNIG</sequence>
<feature type="transmembrane region" description="Helical" evidence="11">
    <location>
        <begin position="236"/>
        <end position="252"/>
    </location>
</feature>
<evidence type="ECO:0000256" key="4">
    <source>
        <dbReference type="ARBA" id="ARBA00022692"/>
    </source>
</evidence>
<comment type="caution">
    <text evidence="13">The sequence shown here is derived from an EMBL/GenBank/DDBJ whole genome shotgun (WGS) entry which is preliminary data.</text>
</comment>
<dbReference type="Proteomes" id="UP000234545">
    <property type="component" value="Unassembled WGS sequence"/>
</dbReference>
<feature type="transmembrane region" description="Helical" evidence="11">
    <location>
        <begin position="273"/>
        <end position="291"/>
    </location>
</feature>
<keyword evidence="6" id="KW-0915">Sodium</keyword>
<keyword evidence="7" id="KW-0406">Ion transport</keyword>
<dbReference type="GO" id="GO:0005886">
    <property type="term" value="C:plasma membrane"/>
    <property type="evidence" value="ECO:0007669"/>
    <property type="project" value="UniProtKB-SubCell"/>
</dbReference>
<dbReference type="OrthoDB" id="57886at2"/>
<dbReference type="GO" id="GO:0051453">
    <property type="term" value="P:regulation of intracellular pH"/>
    <property type="evidence" value="ECO:0007669"/>
    <property type="project" value="TreeGrafter"/>
</dbReference>
<dbReference type="AlphaFoldDB" id="A0A2I1I5S9"/>
<name>A0A2I1I5S9_9ACTO</name>
<dbReference type="GO" id="GO:0015385">
    <property type="term" value="F:sodium:proton antiporter activity"/>
    <property type="evidence" value="ECO:0007669"/>
    <property type="project" value="InterPro"/>
</dbReference>
<keyword evidence="4 11" id="KW-0812">Transmembrane</keyword>
<keyword evidence="3" id="KW-1003">Cell membrane</keyword>
<dbReference type="EMBL" id="PKKJ01000003">
    <property type="protein sequence ID" value="PKY66487.1"/>
    <property type="molecule type" value="Genomic_DNA"/>
</dbReference>
<dbReference type="RefSeq" id="WP_101628000.1">
    <property type="nucleotide sequence ID" value="NZ_PKKJ01000003.1"/>
</dbReference>
<feature type="compositionally biased region" description="Polar residues" evidence="10">
    <location>
        <begin position="529"/>
        <end position="538"/>
    </location>
</feature>
<dbReference type="PANTHER" id="PTHR10110">
    <property type="entry name" value="SODIUM/HYDROGEN EXCHANGER"/>
    <property type="match status" value="1"/>
</dbReference>
<keyword evidence="8 11" id="KW-0472">Membrane</keyword>
<evidence type="ECO:0000313" key="13">
    <source>
        <dbReference type="EMBL" id="PKY66487.1"/>
    </source>
</evidence>
<dbReference type="InterPro" id="IPR018422">
    <property type="entry name" value="Cation/H_exchanger_CPA1"/>
</dbReference>
<dbReference type="InterPro" id="IPR006153">
    <property type="entry name" value="Cation/H_exchanger_TM"/>
</dbReference>
<feature type="transmembrane region" description="Helical" evidence="11">
    <location>
        <begin position="80"/>
        <end position="105"/>
    </location>
</feature>